<organism evidence="1 2">
    <name type="scientific">Rubritalea squalenifaciens DSM 18772</name>
    <dbReference type="NCBI Taxonomy" id="1123071"/>
    <lineage>
        <taxon>Bacteria</taxon>
        <taxon>Pseudomonadati</taxon>
        <taxon>Verrucomicrobiota</taxon>
        <taxon>Verrucomicrobiia</taxon>
        <taxon>Verrucomicrobiales</taxon>
        <taxon>Rubritaleaceae</taxon>
        <taxon>Rubritalea</taxon>
    </lineage>
</organism>
<gene>
    <name evidence="1" type="ORF">SAMN02745181_0479</name>
</gene>
<dbReference type="STRING" id="1123071.SAMN02745181_0479"/>
<proteinExistence type="predicted"/>
<sequence length="287" mass="32669">MKIFKSDLDTGNVVFDGKVLAYDPAAKRVRVLNEYCTDFHVVDVPLKILYTNEFLVSIKHVTNRRNALHLTKNDKQSVYLLPGDASSLHASPHEKKVQIHGSHGSYQFDLENYTCDESASLQLGSYCFRQESSKVTWLDASKESVALCYDRPYTIIGTPIVGQDTVSLKLFNSQGFPDTAPKKERTHCDLRMYNLKGELVCSLFESIDAFGMQSITECNYDKRLGGYWVLVKFYNITDKVHFCLYFVSEDGQVVDFSSRDERIRLGKLRVIYQGGVFMDLDTGDVRC</sequence>
<evidence type="ECO:0000313" key="1">
    <source>
        <dbReference type="EMBL" id="SHI60341.1"/>
    </source>
</evidence>
<protein>
    <submittedName>
        <fullName evidence="1">Uncharacterized protein</fullName>
    </submittedName>
</protein>
<accession>A0A1M6CHK6</accession>
<name>A0A1M6CHK6_9BACT</name>
<keyword evidence="2" id="KW-1185">Reference proteome</keyword>
<dbReference type="Proteomes" id="UP000184510">
    <property type="component" value="Unassembled WGS sequence"/>
</dbReference>
<evidence type="ECO:0000313" key="2">
    <source>
        <dbReference type="Proteomes" id="UP000184510"/>
    </source>
</evidence>
<reference evidence="1 2" key="1">
    <citation type="submission" date="2016-11" db="EMBL/GenBank/DDBJ databases">
        <authorList>
            <person name="Jaros S."/>
            <person name="Januszkiewicz K."/>
            <person name="Wedrychowicz H."/>
        </authorList>
    </citation>
    <scope>NUCLEOTIDE SEQUENCE [LARGE SCALE GENOMIC DNA]</scope>
    <source>
        <strain evidence="1 2">DSM 18772</strain>
    </source>
</reference>
<dbReference type="InParanoid" id="A0A1M6CHK6"/>
<dbReference type="EMBL" id="FQYR01000002">
    <property type="protein sequence ID" value="SHI60341.1"/>
    <property type="molecule type" value="Genomic_DNA"/>
</dbReference>
<dbReference type="RefSeq" id="WP_143157898.1">
    <property type="nucleotide sequence ID" value="NZ_FQYR01000002.1"/>
</dbReference>
<dbReference type="AlphaFoldDB" id="A0A1M6CHK6"/>